<keyword evidence="2" id="KW-0614">Plasmid</keyword>
<protein>
    <submittedName>
        <fullName evidence="2">Uncharacterized protein</fullName>
    </submittedName>
</protein>
<keyword evidence="1" id="KW-0472">Membrane</keyword>
<keyword evidence="1" id="KW-1133">Transmembrane helix</keyword>
<reference evidence="2" key="1">
    <citation type="journal article" date="2012" name="J. Dairy Sci.">
        <title>Novel conjugative plasmids from the natural isolate Lactococcus lactis subspecies cremoris DPC3758: A repository of genes for the potential improvement of dairy starters.</title>
        <authorList>
            <person name="Fallico V."/>
            <person name="Ross R.P."/>
            <person name="Fitzgerald G.F."/>
            <person name="McAuliffe O."/>
        </authorList>
    </citation>
    <scope>NUCLEOTIDE SEQUENCE</scope>
    <source>
        <strain evidence="2">DPC3758</strain>
        <plasmid evidence="2">pAF07</plasmid>
    </source>
</reference>
<evidence type="ECO:0000313" key="2">
    <source>
        <dbReference type="EMBL" id="AFM72753.1"/>
    </source>
</evidence>
<geneLocation type="plasmid" evidence="2">
    <name>pAF07</name>
</geneLocation>
<dbReference type="EMBL" id="JQ821354">
    <property type="protein sequence ID" value="AFM72753.1"/>
    <property type="molecule type" value="Genomic_DNA"/>
</dbReference>
<gene>
    <name evidence="2" type="ORF">pAF07_p06</name>
</gene>
<sequence>MKSGFFIPFSSTYKLFWIWGLILLSFEHIIFYELNKHGNWFLTVLTILSYSIFVILIWPHRFFIVEGRIYFQIFPRFKMLDFELRHVNAIRQTLLGISFSYAGKRYHILTLGHSKVLLTELEENDNCES</sequence>
<dbReference type="RefSeq" id="WP_015062865.1">
    <property type="nucleotide sequence ID" value="NC_019348.1"/>
</dbReference>
<keyword evidence="1" id="KW-0812">Transmembrane</keyword>
<accession>I6SJW4</accession>
<dbReference type="AlphaFoldDB" id="I6SJW4"/>
<evidence type="ECO:0000256" key="1">
    <source>
        <dbReference type="SAM" id="Phobius"/>
    </source>
</evidence>
<name>I6SJW4_LACLC</name>
<feature type="transmembrane region" description="Helical" evidence="1">
    <location>
        <begin position="12"/>
        <end position="32"/>
    </location>
</feature>
<organism evidence="2">
    <name type="scientific">Lactococcus lactis subsp. cremoris</name>
    <name type="common">Streptococcus cremoris</name>
    <dbReference type="NCBI Taxonomy" id="1359"/>
    <lineage>
        <taxon>Bacteria</taxon>
        <taxon>Bacillati</taxon>
        <taxon>Bacillota</taxon>
        <taxon>Bacilli</taxon>
        <taxon>Lactobacillales</taxon>
        <taxon>Streptococcaceae</taxon>
        <taxon>Lactococcus</taxon>
    </lineage>
</organism>
<proteinExistence type="predicted"/>
<feature type="transmembrane region" description="Helical" evidence="1">
    <location>
        <begin position="38"/>
        <end position="58"/>
    </location>
</feature>